<dbReference type="PANTHER" id="PTHR43450:SF1">
    <property type="entry name" value="ASPARTATE--TRNA LIGASE, CYTOPLASMIC"/>
    <property type="match status" value="1"/>
</dbReference>
<keyword evidence="6 9" id="KW-0067">ATP-binding</keyword>
<dbReference type="Pfam" id="PF01336">
    <property type="entry name" value="tRNA_anti-codon"/>
    <property type="match status" value="1"/>
</dbReference>
<evidence type="ECO:0000256" key="1">
    <source>
        <dbReference type="ARBA" id="ARBA00004496"/>
    </source>
</evidence>
<keyword evidence="8 9" id="KW-0030">Aminoacyl-tRNA synthetase</keyword>
<accession>A0A832V847</accession>
<keyword evidence="3 9" id="KW-0963">Cytoplasm</keyword>
<protein>
    <recommendedName>
        <fullName evidence="9">Aspartate--tRNA ligase</fullName>
        <ecNumber evidence="9">6.1.1.12</ecNumber>
    </recommendedName>
    <alternativeName>
        <fullName evidence="9">Aspartyl-tRNA synthetase</fullName>
        <shortName evidence="9">AspRS</shortName>
    </alternativeName>
</protein>
<evidence type="ECO:0000256" key="2">
    <source>
        <dbReference type="ARBA" id="ARBA00005312"/>
    </source>
</evidence>
<comment type="function">
    <text evidence="9">Catalyzes the attachment of L-aspartate to tRNA(Asp) in a two-step reaction: L-aspartate is first activated by ATP to form Asp-AMP and then transferred to the acceptor end of tRNA(Asp).</text>
</comment>
<feature type="binding site" evidence="9">
    <location>
        <position position="360"/>
    </location>
    <ligand>
        <name>ATP</name>
        <dbReference type="ChEBI" id="CHEBI:30616"/>
    </ligand>
</feature>
<dbReference type="InterPro" id="IPR004365">
    <property type="entry name" value="NA-bd_OB_tRNA"/>
</dbReference>
<comment type="catalytic activity">
    <reaction evidence="9">
        <text>tRNA(Asp) + L-aspartate + ATP = L-aspartyl-tRNA(Asp) + AMP + diphosphate</text>
        <dbReference type="Rhea" id="RHEA:19649"/>
        <dbReference type="Rhea" id="RHEA-COMP:9660"/>
        <dbReference type="Rhea" id="RHEA-COMP:9678"/>
        <dbReference type="ChEBI" id="CHEBI:29991"/>
        <dbReference type="ChEBI" id="CHEBI:30616"/>
        <dbReference type="ChEBI" id="CHEBI:33019"/>
        <dbReference type="ChEBI" id="CHEBI:78442"/>
        <dbReference type="ChEBI" id="CHEBI:78516"/>
        <dbReference type="ChEBI" id="CHEBI:456215"/>
        <dbReference type="EC" id="6.1.1.12"/>
    </reaction>
</comment>
<evidence type="ECO:0000256" key="4">
    <source>
        <dbReference type="ARBA" id="ARBA00022598"/>
    </source>
</evidence>
<name>A0A832V847_9ARCH</name>
<feature type="domain" description="Aminoacyl-transfer RNA synthetases class-II family profile" evidence="10">
    <location>
        <begin position="143"/>
        <end position="437"/>
    </location>
</feature>
<dbReference type="GO" id="GO:0006422">
    <property type="term" value="P:aspartyl-tRNA aminoacylation"/>
    <property type="evidence" value="ECO:0007669"/>
    <property type="project" value="UniProtKB-UniRule"/>
</dbReference>
<feature type="binding site" evidence="9">
    <location>
        <position position="219"/>
    </location>
    <ligand>
        <name>L-aspartate</name>
        <dbReference type="ChEBI" id="CHEBI:29991"/>
    </ligand>
</feature>
<dbReference type="HAMAP" id="MF_02075">
    <property type="entry name" value="Asp_tRNA_synth_type2"/>
    <property type="match status" value="1"/>
</dbReference>
<evidence type="ECO:0000256" key="3">
    <source>
        <dbReference type="ARBA" id="ARBA00022490"/>
    </source>
</evidence>
<dbReference type="AlphaFoldDB" id="A0A832V847"/>
<dbReference type="InterPro" id="IPR004523">
    <property type="entry name" value="Asp-tRNA_synthase_2"/>
</dbReference>
<dbReference type="FunFam" id="3.30.930.10:FF:000038">
    <property type="entry name" value="Aspartate--tRNA ligase"/>
    <property type="match status" value="1"/>
</dbReference>
<dbReference type="InterPro" id="IPR006195">
    <property type="entry name" value="aa-tRNA-synth_II"/>
</dbReference>
<dbReference type="SUPFAM" id="SSF50249">
    <property type="entry name" value="Nucleic acid-binding proteins"/>
    <property type="match status" value="1"/>
</dbReference>
<dbReference type="Gene3D" id="2.40.50.140">
    <property type="entry name" value="Nucleic acid-binding proteins"/>
    <property type="match status" value="1"/>
</dbReference>
<evidence type="ECO:0000256" key="8">
    <source>
        <dbReference type="ARBA" id="ARBA00023146"/>
    </source>
</evidence>
<keyword evidence="4 9" id="KW-0436">Ligase</keyword>
<dbReference type="GO" id="GO:0017101">
    <property type="term" value="C:aminoacyl-tRNA synthetase multienzyme complex"/>
    <property type="evidence" value="ECO:0007669"/>
    <property type="project" value="TreeGrafter"/>
</dbReference>
<dbReference type="NCBIfam" id="NF003483">
    <property type="entry name" value="PRK05159.1"/>
    <property type="match status" value="1"/>
</dbReference>
<keyword evidence="9" id="KW-0479">Metal-binding</keyword>
<sequence length="437" mass="49692">MDLDNIGKLRKTHYAAEIVPTLDNKDVVLMGWAREIRLLGNLVFVVLADRSGDCQVTFLPKTKKVFETAQKLNREDVIAIKGKIKKSEKTTRGVEVLASEILVLNKSKTPLPLEITEKTPSDLDTRLNSRVLDLRKPRNIAVFKIRNQILESAREYFTEQGFMEIESPKIIASASEGGAALFPVSYYGKEAFLRQSPQLYKELMTACFERVFEIGHVFRAEPSDTIHHLSEVTQMDIEMGFATEEDTWEILEGLINRIYSDISKKQKDALGVLGQKIKVPKMPFKKMTYDDAVNLLNKKGTKFKWGDDTSREQEKLLTDHSGGPVIVHDYPMEMKPFYIAHHENNPKLSYGFDLLIDGIEICSGGRRIHEAEQYIENLKAKGLNPDSFADIIKFYEYGMPPHAGWAIGVDRLTMLISGVDNIRETVLFPRDLKRLNP</sequence>
<comment type="caution">
    <text evidence="11">The sequence shown here is derived from an EMBL/GenBank/DDBJ whole genome shotgun (WGS) entry which is preliminary data.</text>
</comment>
<feature type="binding site" evidence="9">
    <location>
        <position position="360"/>
    </location>
    <ligand>
        <name>Mg(2+)</name>
        <dbReference type="ChEBI" id="CHEBI:18420"/>
        <label>3</label>
    </ligand>
</feature>
<dbReference type="GO" id="GO:0000287">
    <property type="term" value="F:magnesium ion binding"/>
    <property type="evidence" value="ECO:0007669"/>
    <property type="project" value="UniProtKB-UniRule"/>
</dbReference>
<keyword evidence="9" id="KW-0460">Magnesium</keyword>
<dbReference type="PRINTS" id="PR01042">
    <property type="entry name" value="TRNASYNTHASP"/>
</dbReference>
<feature type="binding site" evidence="9">
    <location>
        <position position="360"/>
    </location>
    <ligand>
        <name>Mg(2+)</name>
        <dbReference type="ChEBI" id="CHEBI:18420"/>
        <label>2</label>
    </ligand>
</feature>
<keyword evidence="7 9" id="KW-0648">Protein biosynthesis</keyword>
<dbReference type="GO" id="GO:0003723">
    <property type="term" value="F:RNA binding"/>
    <property type="evidence" value="ECO:0007669"/>
    <property type="project" value="TreeGrafter"/>
</dbReference>
<feature type="binding site" evidence="9">
    <location>
        <position position="176"/>
    </location>
    <ligand>
        <name>L-aspartate</name>
        <dbReference type="ChEBI" id="CHEBI:29991"/>
    </ligand>
</feature>
<dbReference type="CDD" id="cd00776">
    <property type="entry name" value="AsxRS_core"/>
    <property type="match status" value="1"/>
</dbReference>
<feature type="region of interest" description="Aspartate" evidence="9">
    <location>
        <begin position="198"/>
        <end position="201"/>
    </location>
</feature>
<dbReference type="Pfam" id="PF00152">
    <property type="entry name" value="tRNA-synt_2"/>
    <property type="match status" value="1"/>
</dbReference>
<dbReference type="InterPro" id="IPR012340">
    <property type="entry name" value="NA-bd_OB-fold"/>
</dbReference>
<dbReference type="EC" id="6.1.1.12" evidence="9"/>
<dbReference type="PANTHER" id="PTHR43450">
    <property type="entry name" value="ASPARTYL-TRNA SYNTHETASE"/>
    <property type="match status" value="1"/>
</dbReference>
<organism evidence="11 12">
    <name type="scientific">Candidatus Undinarchaeum marinum</name>
    <dbReference type="NCBI Taxonomy" id="2756141"/>
    <lineage>
        <taxon>Archaea</taxon>
        <taxon>Candidatus Undinarchaeota</taxon>
        <taxon>Candidatus Undinarchaeia</taxon>
        <taxon>Candidatus Undinarchaeales</taxon>
        <taxon>Candidatus Undinarchaeaceae</taxon>
        <taxon>Candidatus Undinarchaeum</taxon>
    </lineage>
</organism>
<comment type="subcellular location">
    <subcellularLocation>
        <location evidence="1 9">Cytoplasm</location>
    </subcellularLocation>
</comment>
<dbReference type="PROSITE" id="PS50862">
    <property type="entry name" value="AA_TRNA_LIGASE_II"/>
    <property type="match status" value="1"/>
</dbReference>
<dbReference type="GO" id="GO:0005829">
    <property type="term" value="C:cytosol"/>
    <property type="evidence" value="ECO:0007669"/>
    <property type="project" value="TreeGrafter"/>
</dbReference>
<evidence type="ECO:0000256" key="9">
    <source>
        <dbReference type="HAMAP-Rule" id="MF_02075"/>
    </source>
</evidence>
<evidence type="ECO:0000259" key="10">
    <source>
        <dbReference type="PROSITE" id="PS50862"/>
    </source>
</evidence>
<dbReference type="Gene3D" id="3.30.930.10">
    <property type="entry name" value="Bira Bifunctional Protein, Domain 2"/>
    <property type="match status" value="1"/>
</dbReference>
<keyword evidence="5 9" id="KW-0547">Nucleotide-binding</keyword>
<evidence type="ECO:0000256" key="7">
    <source>
        <dbReference type="ARBA" id="ARBA00022917"/>
    </source>
</evidence>
<dbReference type="InterPro" id="IPR004364">
    <property type="entry name" value="Aa-tRNA-synt_II"/>
</dbReference>
<dbReference type="EMBL" id="DVAD01000007">
    <property type="protein sequence ID" value="HIJ99385.1"/>
    <property type="molecule type" value="Genomic_DNA"/>
</dbReference>
<dbReference type="GO" id="GO:0004815">
    <property type="term" value="F:aspartate-tRNA ligase activity"/>
    <property type="evidence" value="ECO:0007669"/>
    <property type="project" value="UniProtKB-UniRule"/>
</dbReference>
<gene>
    <name evidence="9 11" type="primary">aspS</name>
    <name evidence="11" type="ORF">H1011_00995</name>
</gene>
<comment type="caution">
    <text evidence="9">Lacks conserved residue(s) required for the propagation of feature annotation.</text>
</comment>
<evidence type="ECO:0000313" key="12">
    <source>
        <dbReference type="Proteomes" id="UP000604391"/>
    </source>
</evidence>
<comment type="similarity">
    <text evidence="2 9">Belongs to the class-II aminoacyl-tRNA synthetase family. Type 2 subfamily.</text>
</comment>
<feature type="binding site" evidence="9">
    <location>
        <position position="363"/>
    </location>
    <ligand>
        <name>Mg(2+)</name>
        <dbReference type="ChEBI" id="CHEBI:18420"/>
        <label>2</label>
    </ligand>
</feature>
<dbReference type="InterPro" id="IPR045864">
    <property type="entry name" value="aa-tRNA-synth_II/BPL/LPL"/>
</dbReference>
<feature type="binding site" evidence="9">
    <location>
        <begin position="408"/>
        <end position="411"/>
    </location>
    <ligand>
        <name>ATP</name>
        <dbReference type="ChEBI" id="CHEBI:30616"/>
    </ligand>
</feature>
<evidence type="ECO:0000313" key="11">
    <source>
        <dbReference type="EMBL" id="HIJ99385.1"/>
    </source>
</evidence>
<evidence type="ECO:0000256" key="6">
    <source>
        <dbReference type="ARBA" id="ARBA00022840"/>
    </source>
</evidence>
<dbReference type="Proteomes" id="UP000604391">
    <property type="component" value="Unassembled WGS sequence"/>
</dbReference>
<dbReference type="InterPro" id="IPR002312">
    <property type="entry name" value="Asp/Asn-tRNA-synth_IIb"/>
</dbReference>
<feature type="binding site" evidence="9">
    <location>
        <position position="367"/>
    </location>
    <ligand>
        <name>L-aspartate</name>
        <dbReference type="ChEBI" id="CHEBI:29991"/>
    </ligand>
</feature>
<comment type="cofactor">
    <cofactor evidence="9">
        <name>Mg(2+)</name>
        <dbReference type="ChEBI" id="CHEBI:18420"/>
    </cofactor>
    <text evidence="9">Binds 3 Mg(2+) cations per subunit. The strongest magnesium site (Mg1) is bound to the beta- and gamma-phosphates of ATP and four water molecules complete its coordination sphere.</text>
</comment>
<feature type="binding site" evidence="9">
    <location>
        <begin position="219"/>
        <end position="221"/>
    </location>
    <ligand>
        <name>ATP</name>
        <dbReference type="ChEBI" id="CHEBI:30616"/>
    </ligand>
</feature>
<dbReference type="GO" id="GO:0005524">
    <property type="term" value="F:ATP binding"/>
    <property type="evidence" value="ECO:0007669"/>
    <property type="project" value="UniProtKB-UniRule"/>
</dbReference>
<dbReference type="SUPFAM" id="SSF55681">
    <property type="entry name" value="Class II aaRS and biotin synthetases"/>
    <property type="match status" value="1"/>
</dbReference>
<proteinExistence type="inferred from homology"/>
<reference evidence="11 12" key="1">
    <citation type="journal article" name="Nat. Commun.">
        <title>Undinarchaeota illuminate DPANN phylogeny and the impact of gene transfer on archaeal evolution.</title>
        <authorList>
            <person name="Dombrowski N."/>
            <person name="Williams T.A."/>
            <person name="Sun J."/>
            <person name="Woodcroft B.J."/>
            <person name="Lee J.H."/>
            <person name="Minh B.Q."/>
            <person name="Rinke C."/>
            <person name="Spang A."/>
        </authorList>
    </citation>
    <scope>NUCLEOTIDE SEQUENCE [LARGE SCALE GENOMIC DNA]</scope>
    <source>
        <strain evidence="11">MAG_bin17</strain>
    </source>
</reference>
<feature type="binding site" evidence="9">
    <location>
        <position position="363"/>
    </location>
    <ligand>
        <name>L-aspartate</name>
        <dbReference type="ChEBI" id="CHEBI:29991"/>
    </ligand>
</feature>
<evidence type="ECO:0000256" key="5">
    <source>
        <dbReference type="ARBA" id="ARBA00022741"/>
    </source>
</evidence>
<keyword evidence="12" id="KW-1185">Reference proteome</keyword>
<dbReference type="NCBIfam" id="TIGR00458">
    <property type="entry name" value="aspS_nondisc"/>
    <property type="match status" value="1"/>
</dbReference>
<comment type="subunit">
    <text evidence="9">Homodimer.</text>
</comment>